<dbReference type="AlphaFoldDB" id="A0A1W0E947"/>
<evidence type="ECO:0000313" key="2">
    <source>
        <dbReference type="Proteomes" id="UP000192758"/>
    </source>
</evidence>
<accession>A0A1W0E947</accession>
<protein>
    <submittedName>
        <fullName evidence="1">Uncharacterized protein</fullName>
    </submittedName>
</protein>
<organism evidence="1 2">
    <name type="scientific">Ecytonucleospora hepatopenaei</name>
    <dbReference type="NCBI Taxonomy" id="646526"/>
    <lineage>
        <taxon>Eukaryota</taxon>
        <taxon>Fungi</taxon>
        <taxon>Fungi incertae sedis</taxon>
        <taxon>Microsporidia</taxon>
        <taxon>Enterocytozoonidae</taxon>
        <taxon>Ecytonucleospora</taxon>
    </lineage>
</organism>
<dbReference type="OrthoDB" id="2189189at2759"/>
<name>A0A1W0E947_9MICR</name>
<proteinExistence type="predicted"/>
<dbReference type="Proteomes" id="UP000192758">
    <property type="component" value="Unassembled WGS sequence"/>
</dbReference>
<comment type="caution">
    <text evidence="1">The sequence shown here is derived from an EMBL/GenBank/DDBJ whole genome shotgun (WGS) entry which is preliminary data.</text>
</comment>
<keyword evidence="2" id="KW-1185">Reference proteome</keyword>
<dbReference type="VEuPathDB" id="MicrosporidiaDB:EHP00_442"/>
<reference evidence="1 2" key="1">
    <citation type="journal article" date="2017" name="Environ. Microbiol.">
        <title>Decay of the glycolytic pathway and adaptation to intranuclear parasitism within Enterocytozoonidae microsporidia.</title>
        <authorList>
            <person name="Wiredu Boakye D."/>
            <person name="Jaroenlak P."/>
            <person name="Prachumwat A."/>
            <person name="Williams T.A."/>
            <person name="Bateman K.S."/>
            <person name="Itsathitphaisarn O."/>
            <person name="Sritunyalucksana K."/>
            <person name="Paszkiewicz K.H."/>
            <person name="Moore K.A."/>
            <person name="Stentiford G.D."/>
            <person name="Williams B.A."/>
        </authorList>
    </citation>
    <scope>NUCLEOTIDE SEQUENCE [LARGE SCALE GENOMIC DNA]</scope>
    <source>
        <strain evidence="1 2">TH1</strain>
    </source>
</reference>
<gene>
    <name evidence="1" type="ORF">EHP00_442</name>
</gene>
<dbReference type="EMBL" id="MNPJ01000003">
    <property type="protein sequence ID" value="OQS55732.1"/>
    <property type="molecule type" value="Genomic_DNA"/>
</dbReference>
<sequence>MSIKKQEIEEEINRLSEELDACTYEEDKQEILKQILQYSYTCKGEVAAFCLSSVFKSFFELEETEIVYKILESVFQSEDAPSYVEMIFDDVTNVRLFFELSHIEIVYFIEKVFKVKETAHILKKHKKYFTSFLSKIVLNNSCTNNLSSVMEYCVRVTGGDILLFLSENKLFNKIKNHLILEIMIDNKITNKDIVLQNINSMNYTPLMVNTCLDRNSKLLKTYQTVFYKKTFIHEIIKNKLWDLAYNLVHENPEGLKIIVENVTIDELMAESEKSYNAANILDLYFMAENPHIKINANFYVAQVLAAIRGVEHSIIEEDVQENISCNFLVFCIMTGNYESKFLNCDDFLASKVPVAECTDMCMILKLFIKIINKEANKFEMTLTENICVIYKIINIFTSTQVCSKKTDQMIAIYAFEYYVALLEAQEKKTTANYKEITVKYNTEINKEIENRNEVVSLDHYEGENGSFLGLENLEKLNKGIKNVFNFFRKEED</sequence>
<evidence type="ECO:0000313" key="1">
    <source>
        <dbReference type="EMBL" id="OQS55732.1"/>
    </source>
</evidence>